<organism evidence="1 2">
    <name type="scientific">Striga asiatica</name>
    <name type="common">Asiatic witchweed</name>
    <name type="synonym">Buchnera asiatica</name>
    <dbReference type="NCBI Taxonomy" id="4170"/>
    <lineage>
        <taxon>Eukaryota</taxon>
        <taxon>Viridiplantae</taxon>
        <taxon>Streptophyta</taxon>
        <taxon>Embryophyta</taxon>
        <taxon>Tracheophyta</taxon>
        <taxon>Spermatophyta</taxon>
        <taxon>Magnoliopsida</taxon>
        <taxon>eudicotyledons</taxon>
        <taxon>Gunneridae</taxon>
        <taxon>Pentapetalae</taxon>
        <taxon>asterids</taxon>
        <taxon>lamiids</taxon>
        <taxon>Lamiales</taxon>
        <taxon>Orobanchaceae</taxon>
        <taxon>Buchnereae</taxon>
        <taxon>Striga</taxon>
    </lineage>
</organism>
<evidence type="ECO:0000313" key="2">
    <source>
        <dbReference type="Proteomes" id="UP000325081"/>
    </source>
</evidence>
<protein>
    <submittedName>
        <fullName evidence="1">Arginine decarboxylase 2</fullName>
    </submittedName>
</protein>
<reference evidence="2" key="1">
    <citation type="journal article" date="2019" name="Curr. Biol.">
        <title>Genome Sequence of Striga asiatica Provides Insight into the Evolution of Plant Parasitism.</title>
        <authorList>
            <person name="Yoshida S."/>
            <person name="Kim S."/>
            <person name="Wafula E.K."/>
            <person name="Tanskanen J."/>
            <person name="Kim Y.M."/>
            <person name="Honaas L."/>
            <person name="Yang Z."/>
            <person name="Spallek T."/>
            <person name="Conn C.E."/>
            <person name="Ichihashi Y."/>
            <person name="Cheong K."/>
            <person name="Cui S."/>
            <person name="Der J.P."/>
            <person name="Gundlach H."/>
            <person name="Jiao Y."/>
            <person name="Hori C."/>
            <person name="Ishida J.K."/>
            <person name="Kasahara H."/>
            <person name="Kiba T."/>
            <person name="Kim M.S."/>
            <person name="Koo N."/>
            <person name="Laohavisit A."/>
            <person name="Lee Y.H."/>
            <person name="Lumba S."/>
            <person name="McCourt P."/>
            <person name="Mortimer J.C."/>
            <person name="Mutuku J.M."/>
            <person name="Nomura T."/>
            <person name="Sasaki-Sekimoto Y."/>
            <person name="Seto Y."/>
            <person name="Wang Y."/>
            <person name="Wakatake T."/>
            <person name="Sakakibara H."/>
            <person name="Demura T."/>
            <person name="Yamaguchi S."/>
            <person name="Yoneyama K."/>
            <person name="Manabe R.I."/>
            <person name="Nelson D.C."/>
            <person name="Schulman A.H."/>
            <person name="Timko M.P."/>
            <person name="dePamphilis C.W."/>
            <person name="Choi D."/>
            <person name="Shirasu K."/>
        </authorList>
    </citation>
    <scope>NUCLEOTIDE SEQUENCE [LARGE SCALE GENOMIC DNA]</scope>
    <source>
        <strain evidence="2">cv. UVA1</strain>
    </source>
</reference>
<dbReference type="EMBL" id="BKCP01004294">
    <property type="protein sequence ID" value="GER29944.1"/>
    <property type="molecule type" value="Genomic_DNA"/>
</dbReference>
<gene>
    <name evidence="1" type="ORF">STAS_05843</name>
</gene>
<proteinExistence type="predicted"/>
<dbReference type="Proteomes" id="UP000325081">
    <property type="component" value="Unassembled WGS sequence"/>
</dbReference>
<dbReference type="AlphaFoldDB" id="A0A5A7PBF8"/>
<name>A0A5A7PBF8_STRAF</name>
<keyword evidence="2" id="KW-1185">Reference proteome</keyword>
<comment type="caution">
    <text evidence="1">The sequence shown here is derived from an EMBL/GenBank/DDBJ whole genome shotgun (WGS) entry which is preliminary data.</text>
</comment>
<evidence type="ECO:0000313" key="1">
    <source>
        <dbReference type="EMBL" id="GER29944.1"/>
    </source>
</evidence>
<accession>A0A5A7PBF8</accession>
<sequence>MTKIALITVLVVEQIFDSHNSLILQNPMVNNPIPSFPNHILIRKAICGLLKLPQRVPVAPPQMRDLRPGNSRIRLATLADRPGTRTRLLRVGNPVPLSNLNVDSIVLFRVGFRVLNRPRRGEQELRVGIRDSVRVGPNFLYFSRDFRDGGALLGDEVLLFLLEVNQRQIRKRKPTIAAQTHNPSRTHKRRPRIEVRLDSSSVRYDGLLPSDIFCSR</sequence>